<dbReference type="InterPro" id="IPR029063">
    <property type="entry name" value="SAM-dependent_MTases_sf"/>
</dbReference>
<reference evidence="5 6" key="1">
    <citation type="journal article" date="2024" name="Nat. Commun.">
        <title>Phylogenomics reveals the evolutionary origins of lichenization in chlorophyte algae.</title>
        <authorList>
            <person name="Puginier C."/>
            <person name="Libourel C."/>
            <person name="Otte J."/>
            <person name="Skaloud P."/>
            <person name="Haon M."/>
            <person name="Grisel S."/>
            <person name="Petersen M."/>
            <person name="Berrin J.G."/>
            <person name="Delaux P.M."/>
            <person name="Dal Grande F."/>
            <person name="Keller J."/>
        </authorList>
    </citation>
    <scope>NUCLEOTIDE SEQUENCE [LARGE SCALE GENOMIC DNA]</scope>
    <source>
        <strain evidence="5 6">SAG 2043</strain>
    </source>
</reference>
<dbReference type="Gene3D" id="3.40.50.150">
    <property type="entry name" value="Vaccinia Virus protein VP39"/>
    <property type="match status" value="1"/>
</dbReference>
<evidence type="ECO:0000313" key="5">
    <source>
        <dbReference type="EMBL" id="KAK9829717.1"/>
    </source>
</evidence>
<evidence type="ECO:0000256" key="2">
    <source>
        <dbReference type="ARBA" id="ARBA00022679"/>
    </source>
</evidence>
<feature type="domain" description="Methyltransferase small" evidence="4">
    <location>
        <begin position="157"/>
        <end position="250"/>
    </location>
</feature>
<dbReference type="Pfam" id="PF05175">
    <property type="entry name" value="MTS"/>
    <property type="match status" value="1"/>
</dbReference>
<dbReference type="InterPro" id="IPR002052">
    <property type="entry name" value="DNA_methylase_N6_adenine_CS"/>
</dbReference>
<keyword evidence="3" id="KW-0949">S-adenosyl-L-methionine</keyword>
<evidence type="ECO:0000259" key="4">
    <source>
        <dbReference type="Pfam" id="PF05175"/>
    </source>
</evidence>
<dbReference type="Proteomes" id="UP001489004">
    <property type="component" value="Unassembled WGS sequence"/>
</dbReference>
<dbReference type="PANTHER" id="PTHR47441:SF3">
    <property type="entry name" value="RELEASE FACTOR GLUTAMINE METHYLTRANSFERASE"/>
    <property type="match status" value="1"/>
</dbReference>
<keyword evidence="6" id="KW-1185">Reference proteome</keyword>
<dbReference type="NCBIfam" id="TIGR00536">
    <property type="entry name" value="hemK_fam"/>
    <property type="match status" value="1"/>
</dbReference>
<dbReference type="InterPro" id="IPR052663">
    <property type="entry name" value="RF_glutamine_MTase_cyano"/>
</dbReference>
<dbReference type="PROSITE" id="PS00092">
    <property type="entry name" value="N6_MTASE"/>
    <property type="match status" value="1"/>
</dbReference>
<dbReference type="PANTHER" id="PTHR47441">
    <property type="match status" value="1"/>
</dbReference>
<dbReference type="InterPro" id="IPR007848">
    <property type="entry name" value="Small_mtfrase_dom"/>
</dbReference>
<evidence type="ECO:0000313" key="6">
    <source>
        <dbReference type="Proteomes" id="UP001489004"/>
    </source>
</evidence>
<dbReference type="AlphaFoldDB" id="A0AAW1R7E3"/>
<name>A0AAW1R7E3_9CHLO</name>
<organism evidence="5 6">
    <name type="scientific">[Myrmecia] bisecta</name>
    <dbReference type="NCBI Taxonomy" id="41462"/>
    <lineage>
        <taxon>Eukaryota</taxon>
        <taxon>Viridiplantae</taxon>
        <taxon>Chlorophyta</taxon>
        <taxon>core chlorophytes</taxon>
        <taxon>Trebouxiophyceae</taxon>
        <taxon>Trebouxiales</taxon>
        <taxon>Trebouxiaceae</taxon>
        <taxon>Myrmecia</taxon>
    </lineage>
</organism>
<dbReference type="GO" id="GO:0008276">
    <property type="term" value="F:protein methyltransferase activity"/>
    <property type="evidence" value="ECO:0007669"/>
    <property type="project" value="InterPro"/>
</dbReference>
<keyword evidence="2" id="KW-0808">Transferase</keyword>
<dbReference type="GO" id="GO:0003676">
    <property type="term" value="F:nucleic acid binding"/>
    <property type="evidence" value="ECO:0007669"/>
    <property type="project" value="InterPro"/>
</dbReference>
<dbReference type="InterPro" id="IPR004556">
    <property type="entry name" value="HemK-like"/>
</dbReference>
<accession>A0AAW1R7E3</accession>
<comment type="caution">
    <text evidence="5">The sequence shown here is derived from an EMBL/GenBank/DDBJ whole genome shotgun (WGS) entry which is preliminary data.</text>
</comment>
<dbReference type="CDD" id="cd02440">
    <property type="entry name" value="AdoMet_MTases"/>
    <property type="match status" value="1"/>
</dbReference>
<dbReference type="EMBL" id="JALJOR010000001">
    <property type="protein sequence ID" value="KAK9829717.1"/>
    <property type="molecule type" value="Genomic_DNA"/>
</dbReference>
<dbReference type="SUPFAM" id="SSF53335">
    <property type="entry name" value="S-adenosyl-L-methionine-dependent methyltransferases"/>
    <property type="match status" value="1"/>
</dbReference>
<sequence length="353" mass="37799">MFQGGTSSSTSASSKGPLALQRAEAVGTTLADLDGGPSASELLREVGWLLDDSVAAIKQAADSTPETITWQELRSLQRYRKDAAHATFHSDTSVQEPQIVMRAHLDRLQSMWQRRIDDRVPLQYLNNAAHWRDVVLAVGPGVLIPRPETEQMIDMAVEALQANPSLSSGPWLDLGTGSGALALGLAGVLPPTSQVWAIDVSEQAAAWARLNVQRLARPSVKVVVGEWYAPVQHLEGQVAGIVSNPPYIPRHQMRGLQAKVGRHEPWTALAGGAGAGVDSLTVICTGAARMLRPGGWLALETAGGHQAQEVAQLLRSMTLPSQAGGAQQAFADVTVQADMFRVDRFVAARRLPL</sequence>
<evidence type="ECO:0000256" key="3">
    <source>
        <dbReference type="ARBA" id="ARBA00022691"/>
    </source>
</evidence>
<dbReference type="GO" id="GO:0032259">
    <property type="term" value="P:methylation"/>
    <property type="evidence" value="ECO:0007669"/>
    <property type="project" value="UniProtKB-KW"/>
</dbReference>
<keyword evidence="1" id="KW-0489">Methyltransferase</keyword>
<proteinExistence type="predicted"/>
<gene>
    <name evidence="5" type="ORF">WJX72_007510</name>
</gene>
<protein>
    <recommendedName>
        <fullName evidence="4">Methyltransferase small domain-containing protein</fullName>
    </recommendedName>
</protein>
<evidence type="ECO:0000256" key="1">
    <source>
        <dbReference type="ARBA" id="ARBA00022603"/>
    </source>
</evidence>
<dbReference type="GO" id="GO:0008757">
    <property type="term" value="F:S-adenosylmethionine-dependent methyltransferase activity"/>
    <property type="evidence" value="ECO:0007669"/>
    <property type="project" value="UniProtKB-ARBA"/>
</dbReference>